<comment type="similarity">
    <text evidence="1">Belongs to the AVL9 family.</text>
</comment>
<dbReference type="PROSITE" id="PS50211">
    <property type="entry name" value="DENN"/>
    <property type="match status" value="1"/>
</dbReference>
<dbReference type="InterPro" id="IPR037516">
    <property type="entry name" value="Tripartite_DENN"/>
</dbReference>
<dbReference type="Pfam" id="PF09794">
    <property type="entry name" value="Avl9"/>
    <property type="match status" value="1"/>
</dbReference>
<feature type="region of interest" description="Disordered" evidence="2">
    <location>
        <begin position="393"/>
        <end position="412"/>
    </location>
</feature>
<feature type="compositionally biased region" description="Basic and acidic residues" evidence="2">
    <location>
        <begin position="279"/>
        <end position="289"/>
    </location>
</feature>
<comment type="caution">
    <text evidence="3">The sequence shown here is derived from an EMBL/GenBank/DDBJ whole genome shotgun (WGS) entry which is preliminary data.</text>
</comment>
<dbReference type="GO" id="GO:0005737">
    <property type="term" value="C:cytoplasm"/>
    <property type="evidence" value="ECO:0007669"/>
    <property type="project" value="TreeGrafter"/>
</dbReference>
<evidence type="ECO:0000313" key="4">
    <source>
        <dbReference type="Proteomes" id="UP000749559"/>
    </source>
</evidence>
<organism evidence="3 4">
    <name type="scientific">Owenia fusiformis</name>
    <name type="common">Polychaete worm</name>
    <dbReference type="NCBI Taxonomy" id="6347"/>
    <lineage>
        <taxon>Eukaryota</taxon>
        <taxon>Metazoa</taxon>
        <taxon>Spiralia</taxon>
        <taxon>Lophotrochozoa</taxon>
        <taxon>Annelida</taxon>
        <taxon>Polychaeta</taxon>
        <taxon>Sedentaria</taxon>
        <taxon>Canalipalpata</taxon>
        <taxon>Sabellida</taxon>
        <taxon>Oweniida</taxon>
        <taxon>Oweniidae</taxon>
        <taxon>Owenia</taxon>
    </lineage>
</organism>
<feature type="compositionally biased region" description="Basic and acidic residues" evidence="2">
    <location>
        <begin position="302"/>
        <end position="327"/>
    </location>
</feature>
<dbReference type="InterPro" id="IPR051731">
    <property type="entry name" value="DENND11/AVL9_GEFs"/>
</dbReference>
<protein>
    <submittedName>
        <fullName evidence="3">Uncharacterized protein</fullName>
    </submittedName>
</protein>
<evidence type="ECO:0000256" key="2">
    <source>
        <dbReference type="SAM" id="MobiDB-lite"/>
    </source>
</evidence>
<evidence type="ECO:0000256" key="1">
    <source>
        <dbReference type="ARBA" id="ARBA00038178"/>
    </source>
</evidence>
<dbReference type="AlphaFoldDB" id="A0A8J1Y2S2"/>
<dbReference type="PANTHER" id="PTHR31017">
    <property type="entry name" value="LATE SECRETORY PATHWAY PROTEIN AVL9-RELATED"/>
    <property type="match status" value="1"/>
</dbReference>
<dbReference type="EMBL" id="CAIIXF020000007">
    <property type="protein sequence ID" value="CAH1789147.1"/>
    <property type="molecule type" value="Genomic_DNA"/>
</dbReference>
<keyword evidence="4" id="KW-1185">Reference proteome</keyword>
<dbReference type="PANTHER" id="PTHR31017:SF1">
    <property type="entry name" value="LATE SECRETORY PATHWAY PROTEIN AVL9 HOMOLOG"/>
    <property type="match status" value="1"/>
</dbReference>
<feature type="region of interest" description="Disordered" evidence="2">
    <location>
        <begin position="469"/>
        <end position="493"/>
    </location>
</feature>
<reference evidence="3" key="1">
    <citation type="submission" date="2022-03" db="EMBL/GenBank/DDBJ databases">
        <authorList>
            <person name="Martin C."/>
        </authorList>
    </citation>
    <scope>NUCLEOTIDE SEQUENCE</scope>
</reference>
<name>A0A8J1Y2S2_OWEFU</name>
<evidence type="ECO:0000313" key="3">
    <source>
        <dbReference type="EMBL" id="CAH1789147.1"/>
    </source>
</evidence>
<accession>A0A8J1Y2S2</accession>
<sequence length="858" mass="95378">MAESESISGPILHVVVVGFHHKKGCTVEYSYPPLIEGNPVESSELPAQWKHLPSLALPDGAHNHEEDTIFFHLESRDEQNETVFGISCYRQILATDLINRGTDVTRNTVQKSVCVLSKYPLFGLITAKLELITHAYFQERDFSQVSLLEETYKNLNMSVTGAKDDAQWFVGLSSREAVIQFKHKILVLFKLMMLERRVLFFGSPVKKLCNTLLSVLALHPGMIECGLKESACLTKASNCVASSLKITNIGNNMDSVDNFLEVQYNKESDRTTLESKLEDNAFIKNDAPKSDNQNQLEETLSDENKNIPHVDHKSSDNVSNDGERLTRELSVGSDVSERDISAVISRGRLASDKRKVLDNKGHEIVCEDPSHKEQACDVSQITHIEAIQRLSSQDGDEAMLSSSPKVSSGPLDNINDITQVEPVQGLRVDVTQPIPINVQDLDTPESIQQIDNEDLFSFEEDKLLLTMEGTDTSSTRTPDSDIPDLSIGGTSVDPDKKGHGLYIATSDPMNNMFNSEDSFQDISLLSDKDTPKSELAPVPIIARKDSQSSINSSNSIKSNNSNISSKTMLLKGKLTSVFGFKGGQKQEVEQKSESPEIIERPLSPTTLNLDDFGLPLSIYTKGSLCHPYLSLQYYDLLVDVNVRCLVIGATNMLFKHKTALTDVIVEFDENKIEIHDPELRKQLNLSTADLRFADYIVQTVHEDQGDIFVDDTSGKKDSVGWEGGDEWLRAQFKTYTLSLLATTLSDDEKALDDYNSHFMNAWRTTHNYRMWQNTPHDAIKQVEPGHPFRGQVNVADMKLRLAHTMQYTTGGKRINAAVMSTGKAMSQTGKVVGGALTNAKSAVSSWLGWPRNQPENST</sequence>
<dbReference type="OrthoDB" id="26278at2759"/>
<dbReference type="Proteomes" id="UP000749559">
    <property type="component" value="Unassembled WGS sequence"/>
</dbReference>
<proteinExistence type="inferred from homology"/>
<gene>
    <name evidence="3" type="ORF">OFUS_LOCUS14557</name>
</gene>
<dbReference type="InterPro" id="IPR018307">
    <property type="entry name" value="ABL9/DENND6_dom"/>
</dbReference>
<feature type="region of interest" description="Disordered" evidence="2">
    <location>
        <begin position="279"/>
        <end position="332"/>
    </location>
</feature>